<dbReference type="CDD" id="cd09846">
    <property type="entry name" value="DUF1312"/>
    <property type="match status" value="1"/>
</dbReference>
<organism evidence="2 3">
    <name type="scientific">Irregularibacter muris</name>
    <dbReference type="NCBI Taxonomy" id="1796619"/>
    <lineage>
        <taxon>Bacteria</taxon>
        <taxon>Bacillati</taxon>
        <taxon>Bacillota</taxon>
        <taxon>Clostridia</taxon>
        <taxon>Eubacteriales</taxon>
        <taxon>Eubacteriaceae</taxon>
        <taxon>Irregularibacter</taxon>
    </lineage>
</organism>
<dbReference type="RefSeq" id="WP_257532682.1">
    <property type="nucleotide sequence ID" value="NZ_JANKAS010000015.1"/>
</dbReference>
<keyword evidence="1" id="KW-0472">Membrane</keyword>
<sequence length="127" mass="14330">MTKWDKILITFIIIISLGSIGAITYYKSQAETLYGIIELEGKEIDRINLLTVEKPYEIKLENGEDYNIVRVEKGRIAFIDATCPDKDCIEIGWLSGPGETSVCLPNKAIIRIESPKVDKEEIDSTTY</sequence>
<comment type="caution">
    <text evidence="2">The sequence shown here is derived from an EMBL/GenBank/DDBJ whole genome shotgun (WGS) entry which is preliminary data.</text>
</comment>
<evidence type="ECO:0000313" key="3">
    <source>
        <dbReference type="Proteomes" id="UP001205748"/>
    </source>
</evidence>
<dbReference type="EMBL" id="JANKAS010000015">
    <property type="protein sequence ID" value="MCR1899896.1"/>
    <property type="molecule type" value="Genomic_DNA"/>
</dbReference>
<keyword evidence="3" id="KW-1185">Reference proteome</keyword>
<accession>A0AAE3L082</accession>
<reference evidence="2" key="1">
    <citation type="submission" date="2022-07" db="EMBL/GenBank/DDBJ databases">
        <title>Enhanced cultured diversity of the mouse gut microbiota enables custom-made synthetic communities.</title>
        <authorList>
            <person name="Afrizal A."/>
        </authorList>
    </citation>
    <scope>NUCLEOTIDE SEQUENCE</scope>
    <source>
        <strain evidence="2">DSM 28593</strain>
    </source>
</reference>
<gene>
    <name evidence="2" type="ORF">NSA47_13030</name>
</gene>
<evidence type="ECO:0000256" key="1">
    <source>
        <dbReference type="SAM" id="Phobius"/>
    </source>
</evidence>
<name>A0AAE3L082_9FIRM</name>
<dbReference type="AlphaFoldDB" id="A0AAE3L082"/>
<dbReference type="InterPro" id="IPR038690">
    <property type="entry name" value="NusG_2_sf"/>
</dbReference>
<evidence type="ECO:0000313" key="2">
    <source>
        <dbReference type="EMBL" id="MCR1899896.1"/>
    </source>
</evidence>
<keyword evidence="1" id="KW-0812">Transmembrane</keyword>
<keyword evidence="1" id="KW-1133">Transmembrane helix</keyword>
<dbReference type="Pfam" id="PF07009">
    <property type="entry name" value="NusG_II"/>
    <property type="match status" value="1"/>
</dbReference>
<dbReference type="Gene3D" id="2.60.320.10">
    <property type="entry name" value="N-utilization substance G protein NusG, insert domain"/>
    <property type="match status" value="1"/>
</dbReference>
<dbReference type="Proteomes" id="UP001205748">
    <property type="component" value="Unassembled WGS sequence"/>
</dbReference>
<protein>
    <submittedName>
        <fullName evidence="2">NusG domain II-containing protein</fullName>
    </submittedName>
</protein>
<proteinExistence type="predicted"/>
<feature type="transmembrane region" description="Helical" evidence="1">
    <location>
        <begin position="7"/>
        <end position="26"/>
    </location>
</feature>